<feature type="domain" description="Acyl-CoA thioesterase-like C-terminal" evidence="1">
    <location>
        <begin position="2"/>
        <end position="60"/>
    </location>
</feature>
<proteinExistence type="predicted"/>
<dbReference type="GO" id="GO:0009062">
    <property type="term" value="P:fatty acid catabolic process"/>
    <property type="evidence" value="ECO:0007669"/>
    <property type="project" value="TreeGrafter"/>
</dbReference>
<dbReference type="InterPro" id="IPR049450">
    <property type="entry name" value="ACOT8-like_C"/>
</dbReference>
<protein>
    <submittedName>
        <fullName evidence="2">Acyl-coenzyme A thioesterase 8 like protein</fullName>
    </submittedName>
</protein>
<gene>
    <name evidence="2" type="ORF">HYQ45_008701</name>
</gene>
<evidence type="ECO:0000313" key="2">
    <source>
        <dbReference type="EMBL" id="KAG7133000.1"/>
    </source>
</evidence>
<organism evidence="2 3">
    <name type="scientific">Verticillium longisporum</name>
    <name type="common">Verticillium dahliae var. longisporum</name>
    <dbReference type="NCBI Taxonomy" id="100787"/>
    <lineage>
        <taxon>Eukaryota</taxon>
        <taxon>Fungi</taxon>
        <taxon>Dikarya</taxon>
        <taxon>Ascomycota</taxon>
        <taxon>Pezizomycotina</taxon>
        <taxon>Sordariomycetes</taxon>
        <taxon>Hypocreomycetidae</taxon>
        <taxon>Glomerellales</taxon>
        <taxon>Plectosphaerellaceae</taxon>
        <taxon>Verticillium</taxon>
    </lineage>
</organism>
<accession>A0A8I3AP02</accession>
<dbReference type="PANTHER" id="PTHR11066:SF34">
    <property type="entry name" value="ACYL-COENZYME A THIOESTERASE 8"/>
    <property type="match status" value="1"/>
</dbReference>
<dbReference type="GO" id="GO:0005782">
    <property type="term" value="C:peroxisomal matrix"/>
    <property type="evidence" value="ECO:0007669"/>
    <property type="project" value="TreeGrafter"/>
</dbReference>
<dbReference type="EMBL" id="JAEMWZ010000170">
    <property type="protein sequence ID" value="KAG7133000.1"/>
    <property type="molecule type" value="Genomic_DNA"/>
</dbReference>
<dbReference type="OrthoDB" id="68328at2759"/>
<dbReference type="GO" id="GO:0006637">
    <property type="term" value="P:acyl-CoA metabolic process"/>
    <property type="evidence" value="ECO:0007669"/>
    <property type="project" value="InterPro"/>
</dbReference>
<sequence length="86" mass="9392">MLVSLDHSIYFHDPRRVRADEWMFSEMDTPWAGDGRGVVLQRIFAADGTLLATCVQEGLVRLTQEDVDGAAREGGATAKDAGKAKL</sequence>
<dbReference type="Pfam" id="PF20789">
    <property type="entry name" value="4HBT_3C"/>
    <property type="match status" value="1"/>
</dbReference>
<evidence type="ECO:0000313" key="3">
    <source>
        <dbReference type="Proteomes" id="UP000689129"/>
    </source>
</evidence>
<dbReference type="AlphaFoldDB" id="A0A8I3AP02"/>
<name>A0A8I3AP02_VERLO</name>
<comment type="caution">
    <text evidence="2">The sequence shown here is derived from an EMBL/GenBank/DDBJ whole genome shotgun (WGS) entry which is preliminary data.</text>
</comment>
<evidence type="ECO:0000259" key="1">
    <source>
        <dbReference type="Pfam" id="PF20789"/>
    </source>
</evidence>
<dbReference type="CDD" id="cd03444">
    <property type="entry name" value="Thioesterase_II_repeat1"/>
    <property type="match status" value="1"/>
</dbReference>
<dbReference type="PANTHER" id="PTHR11066">
    <property type="entry name" value="ACYL-COA THIOESTERASE"/>
    <property type="match status" value="1"/>
</dbReference>
<dbReference type="InterPro" id="IPR003703">
    <property type="entry name" value="Acyl_CoA_thio"/>
</dbReference>
<reference evidence="2" key="1">
    <citation type="journal article" date="2021" name="Mol. Plant Pathol.">
        <title>A 20-kb lineage-specific genomic region tames virulence in pathogenic amphidiploid Verticillium longisporum.</title>
        <authorList>
            <person name="Harting R."/>
            <person name="Starke J."/>
            <person name="Kusch H."/>
            <person name="Poggeler S."/>
            <person name="Maurus I."/>
            <person name="Schluter R."/>
            <person name="Landesfeind M."/>
            <person name="Bulla I."/>
            <person name="Nowrousian M."/>
            <person name="de Jonge R."/>
            <person name="Stahlhut G."/>
            <person name="Hoff K.J."/>
            <person name="Asshauer K.P."/>
            <person name="Thurmer A."/>
            <person name="Stanke M."/>
            <person name="Daniel R."/>
            <person name="Morgenstern B."/>
            <person name="Thomma B.P.H.J."/>
            <person name="Kronstad J.W."/>
            <person name="Braus-Stromeyer S.A."/>
            <person name="Braus G.H."/>
        </authorList>
    </citation>
    <scope>NUCLEOTIDE SEQUENCE</scope>
    <source>
        <strain evidence="2">Vl32</strain>
    </source>
</reference>
<dbReference type="GO" id="GO:0047617">
    <property type="term" value="F:fatty acyl-CoA hydrolase activity"/>
    <property type="evidence" value="ECO:0007669"/>
    <property type="project" value="InterPro"/>
</dbReference>
<dbReference type="Proteomes" id="UP000689129">
    <property type="component" value="Unassembled WGS sequence"/>
</dbReference>